<reference evidence="2 3" key="1">
    <citation type="journal article" date="2015" name="Genome Biol. Evol.">
        <title>The Dynamics of Genetic Interactions between Vibrio metoecus and Vibrio cholerae, Two Close Relatives Co-Occurring in the Environment.</title>
        <authorList>
            <person name="Orata F.D."/>
            <person name="Kirchberger P.C."/>
            <person name="Meheust R."/>
            <person name="Barlow E.J."/>
            <person name="Tarr C.L."/>
            <person name="Boucher Y."/>
        </authorList>
    </citation>
    <scope>NUCLEOTIDE SEQUENCE [LARGE SCALE GENOMIC DNA]</scope>
    <source>
        <strain evidence="2 3">08-2459</strain>
    </source>
</reference>
<accession>A0A0Q0JT55</accession>
<organism evidence="2 3">
    <name type="scientific">Vibrio metoecus</name>
    <dbReference type="NCBI Taxonomy" id="1481663"/>
    <lineage>
        <taxon>Bacteria</taxon>
        <taxon>Pseudomonadati</taxon>
        <taxon>Pseudomonadota</taxon>
        <taxon>Gammaproteobacteria</taxon>
        <taxon>Vibrionales</taxon>
        <taxon>Vibrionaceae</taxon>
        <taxon>Vibrio</taxon>
    </lineage>
</organism>
<sequence>MAMGDEEIYHIDRNGMQFEGQETNLLAARGLLQDLEKAGGFMNDDIKARPIINVINHGTVNMDKTRTFLDQFRPKGCSPLDSVEDGEFEEMQNEE</sequence>
<dbReference type="EMBL" id="LCUF01000001">
    <property type="protein sequence ID" value="KQA24796.1"/>
    <property type="molecule type" value="Genomic_DNA"/>
</dbReference>
<dbReference type="PATRIC" id="fig|1481663.8.peg.117"/>
<evidence type="ECO:0000313" key="2">
    <source>
        <dbReference type="EMBL" id="KQA24796.1"/>
    </source>
</evidence>
<dbReference type="AlphaFoldDB" id="A0A0Q0JT55"/>
<comment type="caution">
    <text evidence="2">The sequence shown here is derived from an EMBL/GenBank/DDBJ whole genome shotgun (WGS) entry which is preliminary data.</text>
</comment>
<evidence type="ECO:0000313" key="3">
    <source>
        <dbReference type="Proteomes" id="UP000053724"/>
    </source>
</evidence>
<name>A0A0Q0JT55_VIBMT</name>
<proteinExistence type="predicted"/>
<feature type="compositionally biased region" description="Acidic residues" evidence="1">
    <location>
        <begin position="82"/>
        <end position="95"/>
    </location>
</feature>
<evidence type="ECO:0000256" key="1">
    <source>
        <dbReference type="SAM" id="MobiDB-lite"/>
    </source>
</evidence>
<protein>
    <submittedName>
        <fullName evidence="2">Uncharacterized protein</fullName>
    </submittedName>
</protein>
<feature type="region of interest" description="Disordered" evidence="1">
    <location>
        <begin position="75"/>
        <end position="95"/>
    </location>
</feature>
<dbReference type="Proteomes" id="UP000053724">
    <property type="component" value="Unassembled WGS sequence"/>
</dbReference>
<gene>
    <name evidence="2" type="ORF">AAY55_00370</name>
</gene>